<evidence type="ECO:0000313" key="12">
    <source>
        <dbReference type="EMBL" id="GAA0169869.1"/>
    </source>
</evidence>
<dbReference type="PANTHER" id="PTHR12886:SF0">
    <property type="entry name" value="GPI MANNOSYLTRANSFERASE 1"/>
    <property type="match status" value="1"/>
</dbReference>
<protein>
    <recommendedName>
        <fullName evidence="11">GPI mannosyltransferase I</fullName>
    </recommendedName>
</protein>
<organism evidence="12 13">
    <name type="scientific">Lithospermum erythrorhizon</name>
    <name type="common">Purple gromwell</name>
    <name type="synonym">Lithospermum officinale var. erythrorhizon</name>
    <dbReference type="NCBI Taxonomy" id="34254"/>
    <lineage>
        <taxon>Eukaryota</taxon>
        <taxon>Viridiplantae</taxon>
        <taxon>Streptophyta</taxon>
        <taxon>Embryophyta</taxon>
        <taxon>Tracheophyta</taxon>
        <taxon>Spermatophyta</taxon>
        <taxon>Magnoliopsida</taxon>
        <taxon>eudicotyledons</taxon>
        <taxon>Gunneridae</taxon>
        <taxon>Pentapetalae</taxon>
        <taxon>asterids</taxon>
        <taxon>lamiids</taxon>
        <taxon>Boraginales</taxon>
        <taxon>Boraginaceae</taxon>
        <taxon>Boraginoideae</taxon>
        <taxon>Lithospermeae</taxon>
        <taxon>Lithospermum</taxon>
    </lineage>
</organism>
<dbReference type="AlphaFoldDB" id="A0AAV3R1X0"/>
<evidence type="ECO:0000256" key="8">
    <source>
        <dbReference type="ARBA" id="ARBA00022824"/>
    </source>
</evidence>
<proteinExistence type="inferred from homology"/>
<evidence type="ECO:0000256" key="2">
    <source>
        <dbReference type="ARBA" id="ARBA00004687"/>
    </source>
</evidence>
<evidence type="ECO:0000256" key="10">
    <source>
        <dbReference type="ARBA" id="ARBA00023136"/>
    </source>
</evidence>
<keyword evidence="7" id="KW-0812">Transmembrane</keyword>
<comment type="caution">
    <text evidence="12">The sequence shown here is derived from an EMBL/GenBank/DDBJ whole genome shotgun (WGS) entry which is preliminary data.</text>
</comment>
<dbReference type="EMBL" id="BAABME010007004">
    <property type="protein sequence ID" value="GAA0169869.1"/>
    <property type="molecule type" value="Genomic_DNA"/>
</dbReference>
<evidence type="ECO:0000256" key="9">
    <source>
        <dbReference type="ARBA" id="ARBA00022989"/>
    </source>
</evidence>
<name>A0AAV3R1X0_LITER</name>
<evidence type="ECO:0000256" key="6">
    <source>
        <dbReference type="ARBA" id="ARBA00022679"/>
    </source>
</evidence>
<comment type="subcellular location">
    <subcellularLocation>
        <location evidence="1">Endoplasmic reticulum membrane</location>
        <topology evidence="1">Multi-pass membrane protein</topology>
    </subcellularLocation>
</comment>
<evidence type="ECO:0000313" key="13">
    <source>
        <dbReference type="Proteomes" id="UP001454036"/>
    </source>
</evidence>
<keyword evidence="5" id="KW-0328">Glycosyltransferase</keyword>
<dbReference type="GO" id="GO:0005789">
    <property type="term" value="C:endoplasmic reticulum membrane"/>
    <property type="evidence" value="ECO:0007669"/>
    <property type="project" value="UniProtKB-SubCell"/>
</dbReference>
<sequence length="154" mass="17681">MVRFAINLKSLLFVSAFLRVILILFGEWQDAHMEVRYTDVDYLVFSDAASFMASGKSPYDRSTYRYSPLIAFLLIPNSIIHQSWGKYLFSASDLLVGFLIHKILKLRNVPEKFCINSVVIWLFNPFTFTIGTRGNCEPVICVMVLWVILSLMKG</sequence>
<evidence type="ECO:0000256" key="1">
    <source>
        <dbReference type="ARBA" id="ARBA00004477"/>
    </source>
</evidence>
<accession>A0AAV3R1X0</accession>
<keyword evidence="8" id="KW-0256">Endoplasmic reticulum</keyword>
<gene>
    <name evidence="12" type="ORF">LIER_24252</name>
</gene>
<dbReference type="Proteomes" id="UP001454036">
    <property type="component" value="Unassembled WGS sequence"/>
</dbReference>
<comment type="pathway">
    <text evidence="2">Glycolipid biosynthesis; glycosylphosphatidylinositol-anchor biosynthesis.</text>
</comment>
<dbReference type="Pfam" id="PF06728">
    <property type="entry name" value="PIG-U"/>
    <property type="match status" value="1"/>
</dbReference>
<evidence type="ECO:0000256" key="7">
    <source>
        <dbReference type="ARBA" id="ARBA00022692"/>
    </source>
</evidence>
<dbReference type="GO" id="GO:0004376">
    <property type="term" value="F:GPI mannosyltransferase activity"/>
    <property type="evidence" value="ECO:0007669"/>
    <property type="project" value="InterPro"/>
</dbReference>
<dbReference type="InterPro" id="IPR007704">
    <property type="entry name" value="PIG-M"/>
</dbReference>
<keyword evidence="9" id="KW-1133">Transmembrane helix</keyword>
<keyword evidence="13" id="KW-1185">Reference proteome</keyword>
<reference evidence="12 13" key="1">
    <citation type="submission" date="2024-01" db="EMBL/GenBank/DDBJ databases">
        <title>The complete chloroplast genome sequence of Lithospermum erythrorhizon: insights into the phylogenetic relationship among Boraginaceae species and the maternal lineages of purple gromwells.</title>
        <authorList>
            <person name="Okada T."/>
            <person name="Watanabe K."/>
        </authorList>
    </citation>
    <scope>NUCLEOTIDE SEQUENCE [LARGE SCALE GENOMIC DNA]</scope>
</reference>
<keyword evidence="6" id="KW-0808">Transferase</keyword>
<dbReference type="PANTHER" id="PTHR12886">
    <property type="entry name" value="PIG-M MANNOSYLTRANSFERASE"/>
    <property type="match status" value="1"/>
</dbReference>
<keyword evidence="4" id="KW-0337">GPI-anchor biosynthesis</keyword>
<evidence type="ECO:0000256" key="5">
    <source>
        <dbReference type="ARBA" id="ARBA00022676"/>
    </source>
</evidence>
<evidence type="ECO:0000256" key="11">
    <source>
        <dbReference type="ARBA" id="ARBA00032997"/>
    </source>
</evidence>
<evidence type="ECO:0000256" key="4">
    <source>
        <dbReference type="ARBA" id="ARBA00022502"/>
    </source>
</evidence>
<evidence type="ECO:0000256" key="3">
    <source>
        <dbReference type="ARBA" id="ARBA00011071"/>
    </source>
</evidence>
<keyword evidence="10" id="KW-0472">Membrane</keyword>
<comment type="similarity">
    <text evidence="3">Belongs to the PIGM family.</text>
</comment>
<dbReference type="GO" id="GO:0006506">
    <property type="term" value="P:GPI anchor biosynthetic process"/>
    <property type="evidence" value="ECO:0007669"/>
    <property type="project" value="UniProtKB-KW"/>
</dbReference>
<dbReference type="GO" id="GO:1990529">
    <property type="term" value="C:glycosylphosphatidylinositol-mannosyltransferase I complex"/>
    <property type="evidence" value="ECO:0007669"/>
    <property type="project" value="TreeGrafter"/>
</dbReference>
<dbReference type="GO" id="GO:0051751">
    <property type="term" value="F:alpha-1,4-mannosyltransferase activity"/>
    <property type="evidence" value="ECO:0007669"/>
    <property type="project" value="InterPro"/>
</dbReference>